<name>A0A177FCT6_9EURO</name>
<dbReference type="GeneID" id="34598864"/>
<reference evidence="1 2" key="1">
    <citation type="submission" date="2016-03" db="EMBL/GenBank/DDBJ databases">
        <title>Draft genome sequence of the Fonsecaea monophora CBS 269.37.</title>
        <authorList>
            <person name="Bombassaro A."/>
            <person name="Vinicius W.A."/>
            <person name="De Hoog S."/>
            <person name="Sun J."/>
            <person name="Souza E.M."/>
            <person name="Raittz R.T."/>
            <person name="Costa F."/>
            <person name="Leao A.C."/>
            <person name="Tadra-Sfeir M.Z."/>
            <person name="Baura V."/>
            <person name="Balsanelli E."/>
            <person name="Pedrosa F.O."/>
            <person name="Moreno L.F."/>
            <person name="Steffens M.B."/>
            <person name="Xi L."/>
            <person name="Bocca A.L."/>
            <person name="Felipe M.S."/>
            <person name="Teixeira M."/>
            <person name="Telles Filho F.Q."/>
            <person name="Azevedo C.M."/>
            <person name="Gomes R."/>
            <person name="Vicente V.A."/>
        </authorList>
    </citation>
    <scope>NUCLEOTIDE SEQUENCE [LARGE SCALE GENOMIC DNA]</scope>
    <source>
        <strain evidence="1 2">CBS 269.37</strain>
    </source>
</reference>
<comment type="caution">
    <text evidence="1">The sequence shown here is derived from an EMBL/GenBank/DDBJ whole genome shotgun (WGS) entry which is preliminary data.</text>
</comment>
<dbReference type="EMBL" id="LVKK01000019">
    <property type="protein sequence ID" value="OAG41958.1"/>
    <property type="molecule type" value="Genomic_DNA"/>
</dbReference>
<gene>
    <name evidence="1" type="ORF">AYO21_03693</name>
</gene>
<sequence>MKSARRLMPEEEVSGMAFTNQGNMENYMNQDKGYLVVNREKAQTRNLVIQQKEDLSFREPVGVHLIQAPYMNPKLFIGRESKMAQMQEILRPAIAFAKRHYQEDESIFWLNATSEATLKDSFRLAAEAIFDLREAGVLQDEQSIKHTQRWLCDKRNTRWLLIKRIAPDETLIYQPKVSDDEKKPAARHKTYTLRPGIPPFYDRPPHPPLPDLWWIDDPTLDRYLVPFSRGARAYAELYLATAAAFQQYGSPDVHFQGDQDLRELYDTSYQDLEIIGEGVTPWYRPDSHGVRIVVRAARLFLPCE</sequence>
<protein>
    <submittedName>
        <fullName evidence="1">Uncharacterized protein</fullName>
    </submittedName>
</protein>
<dbReference type="Proteomes" id="UP000077002">
    <property type="component" value="Unassembled WGS sequence"/>
</dbReference>
<dbReference type="OrthoDB" id="4120936at2759"/>
<evidence type="ECO:0000313" key="1">
    <source>
        <dbReference type="EMBL" id="OAG41958.1"/>
    </source>
</evidence>
<evidence type="ECO:0000313" key="2">
    <source>
        <dbReference type="Proteomes" id="UP000077002"/>
    </source>
</evidence>
<dbReference type="AlphaFoldDB" id="A0A177FCT6"/>
<proteinExistence type="predicted"/>
<organism evidence="1 2">
    <name type="scientific">Fonsecaea monophora</name>
    <dbReference type="NCBI Taxonomy" id="254056"/>
    <lineage>
        <taxon>Eukaryota</taxon>
        <taxon>Fungi</taxon>
        <taxon>Dikarya</taxon>
        <taxon>Ascomycota</taxon>
        <taxon>Pezizomycotina</taxon>
        <taxon>Eurotiomycetes</taxon>
        <taxon>Chaetothyriomycetidae</taxon>
        <taxon>Chaetothyriales</taxon>
        <taxon>Herpotrichiellaceae</taxon>
        <taxon>Fonsecaea</taxon>
    </lineage>
</organism>
<keyword evidence="2" id="KW-1185">Reference proteome</keyword>
<accession>A0A177FCT6</accession>
<dbReference type="RefSeq" id="XP_022513910.1">
    <property type="nucleotide sequence ID" value="XM_022653667.1"/>
</dbReference>